<feature type="domain" description="GTF3C1 extended winged-helix" evidence="7">
    <location>
        <begin position="505"/>
        <end position="606"/>
    </location>
</feature>
<evidence type="ECO:0000256" key="5">
    <source>
        <dbReference type="ARBA" id="ARBA00023242"/>
    </source>
</evidence>
<dbReference type="GO" id="GO:0000127">
    <property type="term" value="C:transcription factor TFIIIC complex"/>
    <property type="evidence" value="ECO:0007669"/>
    <property type="project" value="InterPro"/>
</dbReference>
<evidence type="ECO:0000259" key="7">
    <source>
        <dbReference type="Pfam" id="PF24101"/>
    </source>
</evidence>
<dbReference type="Proteomes" id="UP000078200">
    <property type="component" value="Unassembled WGS sequence"/>
</dbReference>
<evidence type="ECO:0000256" key="2">
    <source>
        <dbReference type="ARBA" id="ARBA00022553"/>
    </source>
</evidence>
<dbReference type="PANTHER" id="PTHR15180:SF1">
    <property type="entry name" value="GENERAL TRANSCRIPTION FACTOR 3C POLYPEPTIDE 1"/>
    <property type="match status" value="1"/>
</dbReference>
<evidence type="ECO:0000313" key="9">
    <source>
        <dbReference type="Proteomes" id="UP000078200"/>
    </source>
</evidence>
<keyword evidence="9" id="KW-1185">Reference proteome</keyword>
<dbReference type="VEuPathDB" id="VectorBase:GAUT042550"/>
<dbReference type="Pfam" id="PF24101">
    <property type="entry name" value="WHD_GTF3C1"/>
    <property type="match status" value="1"/>
</dbReference>
<proteinExistence type="predicted"/>
<evidence type="ECO:0000259" key="6">
    <source>
        <dbReference type="Pfam" id="PF04182"/>
    </source>
</evidence>
<comment type="subcellular location">
    <subcellularLocation>
        <location evidence="1">Nucleus</location>
    </subcellularLocation>
</comment>
<protein>
    <submittedName>
        <fullName evidence="8">B-block_TFIIIC domain-containing protein</fullName>
    </submittedName>
</protein>
<dbReference type="GO" id="GO:0006384">
    <property type="term" value="P:transcription initiation at RNA polymerase III promoter"/>
    <property type="evidence" value="ECO:0007669"/>
    <property type="project" value="InterPro"/>
</dbReference>
<dbReference type="Pfam" id="PF04182">
    <property type="entry name" value="B-block_TFIIIC"/>
    <property type="match status" value="1"/>
</dbReference>
<evidence type="ECO:0000256" key="1">
    <source>
        <dbReference type="ARBA" id="ARBA00004123"/>
    </source>
</evidence>
<accession>A0A1A9VNE3</accession>
<keyword evidence="3" id="KW-0238">DNA-binding</keyword>
<evidence type="ECO:0000256" key="3">
    <source>
        <dbReference type="ARBA" id="ARBA00023125"/>
    </source>
</evidence>
<keyword evidence="2" id="KW-0597">Phosphoprotein</keyword>
<sequence length="1950" mass="227443">MYPNNRGSLQRIILDEIALEGLEGITLPSLWVYMGKALQIDLPLPLHLRDEIWRFILRVHQHLQFFQLPQDRETIEYFDRYQIVDADLGVPIKPEKCPFTRYKCVPISDDSILGSCEFYKERKLIPFEVVKDLDSETVLKTFGKTFIIVASQDLRYNALTPENIPRPKDLTPIQYCIWEAIGRSRFNGEPTAGPWSLQHFCKDATIVFYIKNKLIRHGVISHHLFNEKRGERLIVGILLTLPRFHPTNRSTLIAMVEKLYSILKEKPEQKMPLVQILTHFPTFERSKTLRKAMLTHLFRQIFETQSLPYLEVYKNAKSKNANANPSSKGRTVTVVSLRHPDRSIDELFHGFENEHGKTDAETADEDFHNEKHSFVDMTLREEFYQCVSRFGSRGCSQTEIYRYMSTHHLTLRQLIKQMLGEGLIKSYFTDAGRQRLNMYVAIEHADPVKKKVATSLAVLKNLQCAEEPNIPEEGVTFNDIPQITARIKPFEYNDFQMQRENNSQKVITRKTYIVKTIDEKCIMSVMELCKAIKIMEANQGEQGEVCRKSIRRLLCSMTQQKIVRLYEIALQCEEKIRLYRLVTHPKIDINHKVLKHEILKLKNSFFLSIEERRLRQLASFRYQNKRLKSMKKVKEAKAKEMIPLKSYKHPKFLVSRYLHEFLFYIVVELSEYQATYEVNEELLMYWQQSEPSLQVNDYFKNIQPEHAKLRAYTKDISWRTFIQPLPKYSDKPVGWVYFVDAIDRIPLSIFNKIFRLDRGVDQRLADYLAHPVRQYYLMRQLPADLQCKISRVQLQRIYISILKLLNHMGLVQVGDRLDVRDPLMMWIYFNRKARIFDTTPSEMSYAKVNAEREYIPICFEFRNFDDVHHYWTTLQRICVYTKLGFRRGKTEKCVHEKVLTFLSAVDFDEAPANDNGDQPGDGLGAAGLSTRLCAHTFRNWSWALRTHSSPIKNVRTGRTVGSTSTVLRNNSKTVRVLGHNVRKAHTHIGVAKRATIAPSVKRSKKSAVVDAIDRDALKNMRTLRVQWSKQEDEVLLVAKAVSIYLATPIPAFGFLSIGKVCRDVIRHSLGFYNKTTQACVRRVQFLVHQKRHIPQVPTYLHMMQTDNYLQEKYAEGFLQKLKKIYPDRNEYTNALSLHFTLVMCFLYKSIYNATDSIIQSKYLLPDTVAEFEKCFTNRRPVETGEDVIIYRNPETDFDLKIATVINTLHSSLCSMRDKTLYNLQAFEIYKSFSEEILQIAFAKARSDGLVVAIKRKNLNLLPNQLAGPAYILSSKYRLRLFFLRIPYSVYDSFYDYYENVLAFFFGPHITQHATKNCVELKSPTLGQLFVIAESLSRELLVPNLKLPINILTVDAEQNQTVSPMDRILDHYHTIFDNAPNPEYSKYIENEPNEKQVRVKFRPANLSYKLHYTPYDFISKLPIRYLHFFCALKHMEQEIDINFNKLEKEDEDGYKVIECPFKCILFEDNYLNAIESIVAEKKEVLSSLSEIAPQKLLNMATSGLSVKVENSNLLTLVRMLESFWHEKETEIERKDLGKIVGSLKASKPIDWCQLCREILNFDANDDDYDKAEEYEPTLNKEERIVRAQDVFVVNLPTLQLKVNENVQESTDTIPYNALKVPKILVQSELIKEQILKKISDETLWKYTDLDIGTTREKSRQLGFNEIEQKRLMEIHDYIENHNLGVTVTALMSKFPSIEFLQKSLDLLCSDYLIKRVGIYSFMYVHKNHIRSWVVHTFNLKRLERENMGGSTAALKRNYESLTNPIENNFEEVVENAPYKLQKVDEDANQSEQPSTSRPSKRIVKPVKRFMVTETRCNVNTAERDVIVIKPVPWIRLNGSLNRRVLDKWLGSILTECVVRCCCSVREICLRFPLMVPVDVMFLLEILNDLKCLRMIEVQKQEVDIFAQYETPAETIVTKLYNPEKTYIHTHGDAVMRLALFIGKKKYNTEFI</sequence>
<dbReference type="GO" id="GO:0042791">
    <property type="term" value="P:5S class rRNA transcription by RNA polymerase III"/>
    <property type="evidence" value="ECO:0007669"/>
    <property type="project" value="TreeGrafter"/>
</dbReference>
<keyword evidence="5" id="KW-0539">Nucleus</keyword>
<organism evidence="8 9">
    <name type="scientific">Glossina austeni</name>
    <name type="common">Savannah tsetse fly</name>
    <dbReference type="NCBI Taxonomy" id="7395"/>
    <lineage>
        <taxon>Eukaryota</taxon>
        <taxon>Metazoa</taxon>
        <taxon>Ecdysozoa</taxon>
        <taxon>Arthropoda</taxon>
        <taxon>Hexapoda</taxon>
        <taxon>Insecta</taxon>
        <taxon>Pterygota</taxon>
        <taxon>Neoptera</taxon>
        <taxon>Endopterygota</taxon>
        <taxon>Diptera</taxon>
        <taxon>Brachycera</taxon>
        <taxon>Muscomorpha</taxon>
        <taxon>Hippoboscoidea</taxon>
        <taxon>Glossinidae</taxon>
        <taxon>Glossina</taxon>
    </lineage>
</organism>
<dbReference type="STRING" id="7395.A0A1A9VNE3"/>
<reference evidence="8" key="1">
    <citation type="submission" date="2020-05" db="UniProtKB">
        <authorList>
            <consortium name="EnsemblMetazoa"/>
        </authorList>
    </citation>
    <scope>IDENTIFICATION</scope>
    <source>
        <strain evidence="8">TTRI</strain>
    </source>
</reference>
<dbReference type="GO" id="GO:0005634">
    <property type="term" value="C:nucleus"/>
    <property type="evidence" value="ECO:0007669"/>
    <property type="project" value="UniProtKB-SubCell"/>
</dbReference>
<dbReference type="InterPro" id="IPR044210">
    <property type="entry name" value="Tfc3-like"/>
</dbReference>
<feature type="domain" description="B-block binding subunit of TFIIIC" evidence="6">
    <location>
        <begin position="172"/>
        <end position="245"/>
    </location>
</feature>
<dbReference type="InterPro" id="IPR007309">
    <property type="entry name" value="TFIIIC_Bblock-bd"/>
</dbReference>
<name>A0A1A9VNE3_GLOAU</name>
<keyword evidence="4" id="KW-0804">Transcription</keyword>
<dbReference type="EnsemblMetazoa" id="GAUT042550-RA">
    <property type="protein sequence ID" value="GAUT042550-PA"/>
    <property type="gene ID" value="GAUT042550"/>
</dbReference>
<dbReference type="GO" id="GO:0003677">
    <property type="term" value="F:DNA binding"/>
    <property type="evidence" value="ECO:0007669"/>
    <property type="project" value="UniProtKB-KW"/>
</dbReference>
<dbReference type="InterPro" id="IPR056467">
    <property type="entry name" value="eWH_GTF3C1"/>
</dbReference>
<dbReference type="PANTHER" id="PTHR15180">
    <property type="entry name" value="GENERAL TRANSCRIPTION FACTOR 3C POLYPEPTIDE 1"/>
    <property type="match status" value="1"/>
</dbReference>
<evidence type="ECO:0000256" key="4">
    <source>
        <dbReference type="ARBA" id="ARBA00023163"/>
    </source>
</evidence>
<evidence type="ECO:0000313" key="8">
    <source>
        <dbReference type="EnsemblMetazoa" id="GAUT042550-PA"/>
    </source>
</evidence>